<keyword evidence="4" id="KW-0732">Signal</keyword>
<dbReference type="GO" id="GO:0016301">
    <property type="term" value="F:kinase activity"/>
    <property type="evidence" value="ECO:0007669"/>
    <property type="project" value="UniProtKB-KW"/>
</dbReference>
<comment type="caution">
    <text evidence="7">The sequence shown here is derived from an EMBL/GenBank/DDBJ whole genome shotgun (WGS) entry which is preliminary data.</text>
</comment>
<dbReference type="Proteomes" id="UP001179952">
    <property type="component" value="Unassembled WGS sequence"/>
</dbReference>
<dbReference type="Pfam" id="PF00560">
    <property type="entry name" value="LRR_1"/>
    <property type="match status" value="2"/>
</dbReference>
<dbReference type="PANTHER" id="PTHR45631:SF3">
    <property type="entry name" value="OS05G0393100 PROTEIN"/>
    <property type="match status" value="1"/>
</dbReference>
<dbReference type="Gene3D" id="3.80.10.10">
    <property type="entry name" value="Ribonuclease Inhibitor"/>
    <property type="match status" value="1"/>
</dbReference>
<dbReference type="GO" id="GO:0016020">
    <property type="term" value="C:membrane"/>
    <property type="evidence" value="ECO:0007669"/>
    <property type="project" value="UniProtKB-SubCell"/>
</dbReference>
<feature type="domain" description="Leucine-rich repeat-containing N-terminal plant-type" evidence="5">
    <location>
        <begin position="368"/>
        <end position="404"/>
    </location>
</feature>
<dbReference type="Pfam" id="PF08263">
    <property type="entry name" value="LRRNT_2"/>
    <property type="match status" value="1"/>
</dbReference>
<dbReference type="InterPro" id="IPR024788">
    <property type="entry name" value="Malectin-like_Carb-bd_dom"/>
</dbReference>
<keyword evidence="8" id="KW-1185">Reference proteome</keyword>
<evidence type="ECO:0000256" key="3">
    <source>
        <dbReference type="ARBA" id="ARBA00022737"/>
    </source>
</evidence>
<gene>
    <name evidence="7" type="ORF">QJS04_geneDACA022831</name>
</gene>
<evidence type="ECO:0000313" key="7">
    <source>
        <dbReference type="EMBL" id="KAK1278014.1"/>
    </source>
</evidence>
<dbReference type="InterPro" id="IPR001611">
    <property type="entry name" value="Leu-rich_rpt"/>
</dbReference>
<evidence type="ECO:0000256" key="1">
    <source>
        <dbReference type="ARBA" id="ARBA00004167"/>
    </source>
</evidence>
<keyword evidence="7" id="KW-0675">Receptor</keyword>
<dbReference type="InterPro" id="IPR013210">
    <property type="entry name" value="LRR_N_plant-typ"/>
</dbReference>
<dbReference type="Gene3D" id="2.60.120.430">
    <property type="entry name" value="Galactose-binding lectin"/>
    <property type="match status" value="2"/>
</dbReference>
<comment type="subcellular location">
    <subcellularLocation>
        <location evidence="1">Membrane</location>
        <topology evidence="1">Single-pass membrane protein</topology>
    </subcellularLocation>
</comment>
<dbReference type="PANTHER" id="PTHR45631">
    <property type="entry name" value="OS07G0107800 PROTEIN-RELATED"/>
    <property type="match status" value="1"/>
</dbReference>
<evidence type="ECO:0000313" key="8">
    <source>
        <dbReference type="Proteomes" id="UP001179952"/>
    </source>
</evidence>
<dbReference type="SUPFAM" id="SSF52058">
    <property type="entry name" value="L domain-like"/>
    <property type="match status" value="1"/>
</dbReference>
<reference evidence="7" key="1">
    <citation type="journal article" date="2023" name="Nat. Commun.">
        <title>Diploid and tetraploid genomes of Acorus and the evolution of monocots.</title>
        <authorList>
            <person name="Ma L."/>
            <person name="Liu K.W."/>
            <person name="Li Z."/>
            <person name="Hsiao Y.Y."/>
            <person name="Qi Y."/>
            <person name="Fu T."/>
            <person name="Tang G.D."/>
            <person name="Zhang D."/>
            <person name="Sun W.H."/>
            <person name="Liu D.K."/>
            <person name="Li Y."/>
            <person name="Chen G.Z."/>
            <person name="Liu X.D."/>
            <person name="Liao X.Y."/>
            <person name="Jiang Y.T."/>
            <person name="Yu X."/>
            <person name="Hao Y."/>
            <person name="Huang J."/>
            <person name="Zhao X.W."/>
            <person name="Ke S."/>
            <person name="Chen Y.Y."/>
            <person name="Wu W.L."/>
            <person name="Hsu J.L."/>
            <person name="Lin Y.F."/>
            <person name="Huang M.D."/>
            <person name="Li C.Y."/>
            <person name="Huang L."/>
            <person name="Wang Z.W."/>
            <person name="Zhao X."/>
            <person name="Zhong W.Y."/>
            <person name="Peng D.H."/>
            <person name="Ahmad S."/>
            <person name="Lan S."/>
            <person name="Zhang J.S."/>
            <person name="Tsai W.C."/>
            <person name="Van de Peer Y."/>
            <person name="Liu Z.J."/>
        </authorList>
    </citation>
    <scope>NUCLEOTIDE SEQUENCE</scope>
    <source>
        <strain evidence="7">SCP</strain>
    </source>
</reference>
<evidence type="ECO:0000259" key="5">
    <source>
        <dbReference type="Pfam" id="PF08263"/>
    </source>
</evidence>
<name>A0AAV9BQC4_ACOGR</name>
<proteinExistence type="predicted"/>
<keyword evidence="3" id="KW-0677">Repeat</keyword>
<reference evidence="7" key="2">
    <citation type="submission" date="2023-06" db="EMBL/GenBank/DDBJ databases">
        <authorList>
            <person name="Ma L."/>
            <person name="Liu K.-W."/>
            <person name="Li Z."/>
            <person name="Hsiao Y.-Y."/>
            <person name="Qi Y."/>
            <person name="Fu T."/>
            <person name="Tang G."/>
            <person name="Zhang D."/>
            <person name="Sun W.-H."/>
            <person name="Liu D.-K."/>
            <person name="Li Y."/>
            <person name="Chen G.-Z."/>
            <person name="Liu X.-D."/>
            <person name="Liao X.-Y."/>
            <person name="Jiang Y.-T."/>
            <person name="Yu X."/>
            <person name="Hao Y."/>
            <person name="Huang J."/>
            <person name="Zhao X.-W."/>
            <person name="Ke S."/>
            <person name="Chen Y.-Y."/>
            <person name="Wu W.-L."/>
            <person name="Hsu J.-L."/>
            <person name="Lin Y.-F."/>
            <person name="Huang M.-D."/>
            <person name="Li C.-Y."/>
            <person name="Huang L."/>
            <person name="Wang Z.-W."/>
            <person name="Zhao X."/>
            <person name="Zhong W.-Y."/>
            <person name="Peng D.-H."/>
            <person name="Ahmad S."/>
            <person name="Lan S."/>
            <person name="Zhang J.-S."/>
            <person name="Tsai W.-C."/>
            <person name="Van De Peer Y."/>
            <person name="Liu Z.-J."/>
        </authorList>
    </citation>
    <scope>NUCLEOTIDE SEQUENCE</scope>
    <source>
        <strain evidence="7">SCP</strain>
        <tissue evidence="7">Leaves</tissue>
    </source>
</reference>
<dbReference type="Pfam" id="PF12819">
    <property type="entry name" value="Malectin_like"/>
    <property type="match status" value="1"/>
</dbReference>
<keyword evidence="7" id="KW-0808">Transferase</keyword>
<dbReference type="EMBL" id="JAUJYN010000002">
    <property type="protein sequence ID" value="KAK1278014.1"/>
    <property type="molecule type" value="Genomic_DNA"/>
</dbReference>
<sequence length="517" mass="56687">MSNPLLFLLLLLLSPLPTSSQLPRLHGYLLDCGSSTTTPSDIPGHQWIPDSPFISSGQPKNLSLPNLLPLLSTARSFPFTHPLHKFCYTLLSYRRGDYLVRATFFYGAINGPDRPIPPVFDLIVDGTLLAVVNTTADYAAGRASYYEGVFRAKGKSMSVCVAGNTYTESEPFVNALEVVLMDGSLYNSTDFDKFALRLVARNSFGEAGPILRYPDDQFDRYWEPLTFSSIPVISGNQNLSTSEFWNLPPSKIFDTALTTDQGKLLEIQWPIPSLPNSSYYIALYFSDNSNSSLPGEPRKFDISINNVKFFNDLTVTSAGVAIFATSWPLSGLTKVTLSPTSGSSLPPLINGGETFELIAVGGRTKTRDVIALDNIKGSIHNPPLDWNGDPCWPRDYPWTGVTCSLGNLSRVVSLNLSSMDLSGSLSPRIARLTALTDVLLGNNNFSGNIPDLGELRRLERLHLQNNQFSGEIPFTLGNLGNLRELFVQNNNLTGLIPSNLKKPGLQLQTSPGNHFLT</sequence>
<dbReference type="AlphaFoldDB" id="A0AAV9BQC4"/>
<evidence type="ECO:0000259" key="6">
    <source>
        <dbReference type="Pfam" id="PF12819"/>
    </source>
</evidence>
<evidence type="ECO:0000256" key="2">
    <source>
        <dbReference type="ARBA" id="ARBA00022614"/>
    </source>
</evidence>
<feature type="domain" description="Malectin-like" evidence="6">
    <location>
        <begin position="30"/>
        <end position="356"/>
    </location>
</feature>
<evidence type="ECO:0000256" key="4">
    <source>
        <dbReference type="SAM" id="SignalP"/>
    </source>
</evidence>
<keyword evidence="2" id="KW-0433">Leucine-rich repeat</keyword>
<protein>
    <submittedName>
        <fullName evidence="7">LRR receptor-like serine/threonine-protein kinase MEE39</fullName>
    </submittedName>
</protein>
<accession>A0AAV9BQC4</accession>
<feature type="chain" id="PRO_5043989940" evidence="4">
    <location>
        <begin position="21"/>
        <end position="517"/>
    </location>
</feature>
<organism evidence="7 8">
    <name type="scientific">Acorus gramineus</name>
    <name type="common">Dwarf sweet flag</name>
    <dbReference type="NCBI Taxonomy" id="55184"/>
    <lineage>
        <taxon>Eukaryota</taxon>
        <taxon>Viridiplantae</taxon>
        <taxon>Streptophyta</taxon>
        <taxon>Embryophyta</taxon>
        <taxon>Tracheophyta</taxon>
        <taxon>Spermatophyta</taxon>
        <taxon>Magnoliopsida</taxon>
        <taxon>Liliopsida</taxon>
        <taxon>Acoraceae</taxon>
        <taxon>Acorus</taxon>
    </lineage>
</organism>
<keyword evidence="7" id="KW-0418">Kinase</keyword>
<dbReference type="InterPro" id="IPR032675">
    <property type="entry name" value="LRR_dom_sf"/>
</dbReference>
<feature type="signal peptide" evidence="4">
    <location>
        <begin position="1"/>
        <end position="20"/>
    </location>
</feature>